<gene>
    <name evidence="1" type="ORF">SLLFYP71_00513</name>
</gene>
<reference evidence="1" key="1">
    <citation type="submission" date="2019-11" db="EMBL/GenBank/DDBJ databases">
        <authorList>
            <person name="Feng L."/>
        </authorList>
    </citation>
    <scope>NUCLEOTIDE SEQUENCE</scope>
    <source>
        <strain evidence="1">SLutetiensisLFYP71</strain>
    </source>
</reference>
<protein>
    <submittedName>
        <fullName evidence="1">Uncharacterized protein</fullName>
    </submittedName>
</protein>
<accession>A0A6N2Z1X5</accession>
<name>A0A6N2Z1X5_9STRE</name>
<dbReference type="RefSeq" id="WP_156672599.1">
    <property type="nucleotide sequence ID" value="NZ_CACRUI010000003.1"/>
</dbReference>
<proteinExistence type="predicted"/>
<dbReference type="EMBL" id="CACRUI010000003">
    <property type="protein sequence ID" value="VYT71820.1"/>
    <property type="molecule type" value="Genomic_DNA"/>
</dbReference>
<evidence type="ECO:0000313" key="1">
    <source>
        <dbReference type="EMBL" id="VYT71820.1"/>
    </source>
</evidence>
<organism evidence="1">
    <name type="scientific">Streptococcus lutetiensis</name>
    <dbReference type="NCBI Taxonomy" id="150055"/>
    <lineage>
        <taxon>Bacteria</taxon>
        <taxon>Bacillati</taxon>
        <taxon>Bacillota</taxon>
        <taxon>Bacilli</taxon>
        <taxon>Lactobacillales</taxon>
        <taxon>Streptococcaceae</taxon>
        <taxon>Streptococcus</taxon>
    </lineage>
</organism>
<sequence length="105" mass="12594">MKGIKLVDVDLSEARTEQTGTCELCFGSMWCDNPILIFENPYGDRVKIDGYFWSWGDYLELEIDNYLNFSDWLSKQDVDWNMLNEDGYEYLADLVYWYREEEVEE</sequence>
<dbReference type="AlphaFoldDB" id="A0A6N2Z1X5"/>